<dbReference type="InterPro" id="IPR036465">
    <property type="entry name" value="vWFA_dom_sf"/>
</dbReference>
<dbReference type="Gene3D" id="3.40.50.410">
    <property type="entry name" value="von Willebrand factor, type A domain"/>
    <property type="match status" value="1"/>
</dbReference>
<dbReference type="PANTHER" id="PTHR47763:SF4">
    <property type="entry name" value="ALPHA-PROTEIN KINASE VWKA"/>
    <property type="match status" value="1"/>
</dbReference>
<keyword evidence="6" id="KW-1185">Reference proteome</keyword>
<evidence type="ECO:0000313" key="6">
    <source>
        <dbReference type="Proteomes" id="UP001141327"/>
    </source>
</evidence>
<comment type="subcellular location">
    <subcellularLocation>
        <location evidence="1">Secreted</location>
    </subcellularLocation>
</comment>
<evidence type="ECO:0000256" key="2">
    <source>
        <dbReference type="ARBA" id="ARBA00022525"/>
    </source>
</evidence>
<organism evidence="5 6">
    <name type="scientific">Paratrimastix pyriformis</name>
    <dbReference type="NCBI Taxonomy" id="342808"/>
    <lineage>
        <taxon>Eukaryota</taxon>
        <taxon>Metamonada</taxon>
        <taxon>Preaxostyla</taxon>
        <taxon>Paratrimastigidae</taxon>
        <taxon>Paratrimastix</taxon>
    </lineage>
</organism>
<comment type="caution">
    <text evidence="5">The sequence shown here is derived from an EMBL/GenBank/DDBJ whole genome shotgun (WGS) entry which is preliminary data.</text>
</comment>
<evidence type="ECO:0000256" key="3">
    <source>
        <dbReference type="ARBA" id="ARBA00022729"/>
    </source>
</evidence>
<accession>A0ABQ8UPS9</accession>
<protein>
    <submittedName>
        <fullName evidence="5">Mhck ef2 kinase domain family protein</fullName>
    </submittedName>
</protein>
<dbReference type="SUPFAM" id="SSF53300">
    <property type="entry name" value="vWA-like"/>
    <property type="match status" value="1"/>
</dbReference>
<dbReference type="InterPro" id="IPR052969">
    <property type="entry name" value="Thr-specific_kinase-like"/>
</dbReference>
<sequence length="320" mass="34355">MSHSRRGLTYSDTRMAQTALGKEELVETCLLVDITGSMQPSIESIKTGIAHACTAIAADANVRMKVAFVGYRDICDGSQRFVVHDFDEPAIIAKLMETIEAAGGGDEAEDVIGGLEKVAALNWTGDIRQLIHITDAPAHGMQFHGPDVGDDHPAGLPGQNPAQTLAQLHAKRIRYKMVLAQPQLMMLKAFRGMFEQERDHVCILTNYRVKHDMSDLMSIFTQASSASIFDHRSGVLPVISPPAVQPVPVVAENRPVSVAVPVPPVPPVPTGSLVVNATPVPRCPVASTYGVTTPAPPRASMFIRTPPAPACPPTSDVHRL</sequence>
<dbReference type="InterPro" id="IPR056861">
    <property type="entry name" value="HMCN1-like_VWA"/>
</dbReference>
<dbReference type="GO" id="GO:0016301">
    <property type="term" value="F:kinase activity"/>
    <property type="evidence" value="ECO:0007669"/>
    <property type="project" value="UniProtKB-KW"/>
</dbReference>
<dbReference type="Pfam" id="PF25106">
    <property type="entry name" value="VWA_4"/>
    <property type="match status" value="1"/>
</dbReference>
<dbReference type="Proteomes" id="UP001141327">
    <property type="component" value="Unassembled WGS sequence"/>
</dbReference>
<dbReference type="EMBL" id="JAPMOS010000009">
    <property type="protein sequence ID" value="KAJ4461174.1"/>
    <property type="molecule type" value="Genomic_DNA"/>
</dbReference>
<keyword evidence="3" id="KW-0732">Signal</keyword>
<dbReference type="PANTHER" id="PTHR47763">
    <property type="entry name" value="ALPHA-PROTEIN KINASE VWKA"/>
    <property type="match status" value="1"/>
</dbReference>
<reference evidence="5" key="1">
    <citation type="journal article" date="2022" name="bioRxiv">
        <title>Genomics of Preaxostyla Flagellates Illuminates Evolutionary Transitions and the Path Towards Mitochondrial Loss.</title>
        <authorList>
            <person name="Novak L.V.F."/>
            <person name="Treitli S.C."/>
            <person name="Pyrih J."/>
            <person name="Halakuc P."/>
            <person name="Pipaliya S.V."/>
            <person name="Vacek V."/>
            <person name="Brzon O."/>
            <person name="Soukal P."/>
            <person name="Eme L."/>
            <person name="Dacks J.B."/>
            <person name="Karnkowska A."/>
            <person name="Elias M."/>
            <person name="Hampl V."/>
        </authorList>
    </citation>
    <scope>NUCLEOTIDE SEQUENCE</scope>
    <source>
        <strain evidence="5">RCP-MX</strain>
    </source>
</reference>
<evidence type="ECO:0000256" key="1">
    <source>
        <dbReference type="ARBA" id="ARBA00004613"/>
    </source>
</evidence>
<feature type="domain" description="Hemicentin-1-like von Willebrand factor A" evidence="4">
    <location>
        <begin position="29"/>
        <end position="140"/>
    </location>
</feature>
<proteinExistence type="predicted"/>
<keyword evidence="5" id="KW-0808">Transferase</keyword>
<keyword evidence="5" id="KW-0418">Kinase</keyword>
<evidence type="ECO:0000313" key="5">
    <source>
        <dbReference type="EMBL" id="KAJ4461174.1"/>
    </source>
</evidence>
<name>A0ABQ8UPS9_9EUKA</name>
<keyword evidence="2" id="KW-0964">Secreted</keyword>
<evidence type="ECO:0000259" key="4">
    <source>
        <dbReference type="Pfam" id="PF25106"/>
    </source>
</evidence>
<gene>
    <name evidence="5" type="ORF">PAPYR_2637</name>
</gene>